<comment type="caution">
    <text evidence="3">The sequence shown here is derived from an EMBL/GenBank/DDBJ whole genome shotgun (WGS) entry which is preliminary data.</text>
</comment>
<dbReference type="EMBL" id="BSPL01000017">
    <property type="protein sequence ID" value="GLS71097.1"/>
    <property type="molecule type" value="Genomic_DNA"/>
</dbReference>
<reference evidence="4" key="1">
    <citation type="journal article" date="2019" name="Int. J. Syst. Evol. Microbiol.">
        <title>The Global Catalogue of Microorganisms (GCM) 10K type strain sequencing project: providing services to taxonomists for standard genome sequencing and annotation.</title>
        <authorList>
            <consortium name="The Broad Institute Genomics Platform"/>
            <consortium name="The Broad Institute Genome Sequencing Center for Infectious Disease"/>
            <person name="Wu L."/>
            <person name="Ma J."/>
        </authorList>
    </citation>
    <scope>NUCLEOTIDE SEQUENCE [LARGE SCALE GENOMIC DNA]</scope>
    <source>
        <strain evidence="4">NBRC 103632</strain>
    </source>
</reference>
<feature type="signal peptide" evidence="2">
    <location>
        <begin position="1"/>
        <end position="27"/>
    </location>
</feature>
<dbReference type="Proteomes" id="UP001157440">
    <property type="component" value="Unassembled WGS sequence"/>
</dbReference>
<organism evidence="3 4">
    <name type="scientific">Methylobacterium tardum</name>
    <dbReference type="NCBI Taxonomy" id="374432"/>
    <lineage>
        <taxon>Bacteria</taxon>
        <taxon>Pseudomonadati</taxon>
        <taxon>Pseudomonadota</taxon>
        <taxon>Alphaproteobacteria</taxon>
        <taxon>Hyphomicrobiales</taxon>
        <taxon>Methylobacteriaceae</taxon>
        <taxon>Methylobacterium</taxon>
    </lineage>
</organism>
<feature type="region of interest" description="Disordered" evidence="1">
    <location>
        <begin position="149"/>
        <end position="171"/>
    </location>
</feature>
<protein>
    <recommendedName>
        <fullName evidence="5">DUF2059 domain-containing protein</fullName>
    </recommendedName>
</protein>
<sequence>MGDKPLNRLIATLCLGVTLSLPLAARADEAADRVAAATTLVNKTLIKNLQTGFNVALEKTVAPMPEARAEAVRKELTAEFEKQRGIMIEGLSKDYAEKFSLAELKHLDEIYSDPTYLKFQTMNADPNSSVTAISQNSVTKLLNMLAVASATDNSPQPGQPPVPPAAAPAQK</sequence>
<feature type="compositionally biased region" description="Pro residues" evidence="1">
    <location>
        <begin position="157"/>
        <end position="171"/>
    </location>
</feature>
<accession>A0AA37WTF4</accession>
<keyword evidence="4" id="KW-1185">Reference proteome</keyword>
<evidence type="ECO:0008006" key="5">
    <source>
        <dbReference type="Google" id="ProtNLM"/>
    </source>
</evidence>
<evidence type="ECO:0000256" key="2">
    <source>
        <dbReference type="SAM" id="SignalP"/>
    </source>
</evidence>
<evidence type="ECO:0000313" key="3">
    <source>
        <dbReference type="EMBL" id="GLS71097.1"/>
    </source>
</evidence>
<name>A0AA37WTF4_9HYPH</name>
<keyword evidence="2" id="KW-0732">Signal</keyword>
<gene>
    <name evidence="3" type="ORF">GCM10007890_31100</name>
</gene>
<proteinExistence type="predicted"/>
<feature type="chain" id="PRO_5041444336" description="DUF2059 domain-containing protein" evidence="2">
    <location>
        <begin position="28"/>
        <end position="171"/>
    </location>
</feature>
<dbReference type="AlphaFoldDB" id="A0AA37WTF4"/>
<evidence type="ECO:0000313" key="4">
    <source>
        <dbReference type="Proteomes" id="UP001157440"/>
    </source>
</evidence>
<evidence type="ECO:0000256" key="1">
    <source>
        <dbReference type="SAM" id="MobiDB-lite"/>
    </source>
</evidence>